<gene>
    <name evidence="12" type="primary">PCLAF</name>
    <name evidence="12" type="ORF">BLAG_LOCUS13909</name>
</gene>
<organism evidence="12 13">
    <name type="scientific">Branchiostoma lanceolatum</name>
    <name type="common">Common lancelet</name>
    <name type="synonym">Amphioxus lanceolatum</name>
    <dbReference type="NCBI Taxonomy" id="7740"/>
    <lineage>
        <taxon>Eukaryota</taxon>
        <taxon>Metazoa</taxon>
        <taxon>Chordata</taxon>
        <taxon>Cephalochordata</taxon>
        <taxon>Leptocardii</taxon>
        <taxon>Amphioxiformes</taxon>
        <taxon>Branchiostomatidae</taxon>
        <taxon>Branchiostoma</taxon>
    </lineage>
</organism>
<comment type="subcellular location">
    <subcellularLocation>
        <location evidence="2">Cytoplasm</location>
        <location evidence="2">Perinuclear region</location>
    </subcellularLocation>
    <subcellularLocation>
        <location evidence="1">Nucleus</location>
    </subcellularLocation>
</comment>
<dbReference type="InterPro" id="IPR031444">
    <property type="entry name" value="PCNA-AF_dom"/>
</dbReference>
<feature type="compositionally biased region" description="Acidic residues" evidence="10">
    <location>
        <begin position="97"/>
        <end position="106"/>
    </location>
</feature>
<keyword evidence="6" id="KW-0234">DNA repair</keyword>
<name>A0A8J9ZJE5_BRALA</name>
<evidence type="ECO:0000256" key="3">
    <source>
        <dbReference type="ARBA" id="ARBA00013777"/>
    </source>
</evidence>
<accession>A0A8J9ZJE5</accession>
<feature type="compositionally biased region" description="Polar residues" evidence="10">
    <location>
        <begin position="1"/>
        <end position="11"/>
    </location>
</feature>
<feature type="compositionally biased region" description="Polar residues" evidence="10">
    <location>
        <begin position="26"/>
        <end position="42"/>
    </location>
</feature>
<dbReference type="PANTHER" id="PTHR15679">
    <property type="entry name" value="PCNA-ASSOCIATED FACTOR"/>
    <property type="match status" value="1"/>
</dbReference>
<keyword evidence="7" id="KW-0539">Nucleus</keyword>
<dbReference type="AlphaFoldDB" id="A0A8J9ZJE5"/>
<keyword evidence="5" id="KW-0227">DNA damage</keyword>
<evidence type="ECO:0000256" key="8">
    <source>
        <dbReference type="ARBA" id="ARBA00030014"/>
    </source>
</evidence>
<evidence type="ECO:0000256" key="5">
    <source>
        <dbReference type="ARBA" id="ARBA00022763"/>
    </source>
</evidence>
<evidence type="ECO:0000256" key="1">
    <source>
        <dbReference type="ARBA" id="ARBA00004123"/>
    </source>
</evidence>
<dbReference type="OrthoDB" id="7479084at2759"/>
<dbReference type="InterPro" id="IPR040444">
    <property type="entry name" value="PCNA-AF"/>
</dbReference>
<evidence type="ECO:0000313" key="13">
    <source>
        <dbReference type="Proteomes" id="UP000838412"/>
    </source>
</evidence>
<evidence type="ECO:0000256" key="10">
    <source>
        <dbReference type="SAM" id="MobiDB-lite"/>
    </source>
</evidence>
<sequence>MVRTKGSNSGTKAVAAKAPRKALVSAPSSNFTPGSPAGSATGSKYAGGNPVCPRPTPAWQKGIGNFFNQGGSKENRTPQDTDQGTGSSSSASNCVADMDEGITEED</sequence>
<dbReference type="GO" id="GO:0005634">
    <property type="term" value="C:nucleus"/>
    <property type="evidence" value="ECO:0007669"/>
    <property type="project" value="UniProtKB-SubCell"/>
</dbReference>
<reference evidence="12" key="1">
    <citation type="submission" date="2022-01" db="EMBL/GenBank/DDBJ databases">
        <authorList>
            <person name="Braso-Vives M."/>
        </authorList>
    </citation>
    <scope>NUCLEOTIDE SEQUENCE</scope>
</reference>
<keyword evidence="4" id="KW-0963">Cytoplasm</keyword>
<feature type="region of interest" description="Disordered" evidence="10">
    <location>
        <begin position="1"/>
        <end position="106"/>
    </location>
</feature>
<dbReference type="Proteomes" id="UP000838412">
    <property type="component" value="Chromosome 2"/>
</dbReference>
<feature type="domain" description="PCNA-associated factor histone-like" evidence="11">
    <location>
        <begin position="1"/>
        <end position="91"/>
    </location>
</feature>
<evidence type="ECO:0000256" key="2">
    <source>
        <dbReference type="ARBA" id="ARBA00004556"/>
    </source>
</evidence>
<dbReference type="PANTHER" id="PTHR15679:SF8">
    <property type="entry name" value="PCNA-ASSOCIATED FACTOR"/>
    <property type="match status" value="1"/>
</dbReference>
<evidence type="ECO:0000256" key="9">
    <source>
        <dbReference type="ARBA" id="ARBA00031186"/>
    </source>
</evidence>
<proteinExistence type="predicted"/>
<evidence type="ECO:0000256" key="6">
    <source>
        <dbReference type="ARBA" id="ARBA00023204"/>
    </source>
</evidence>
<keyword evidence="13" id="KW-1185">Reference proteome</keyword>
<dbReference type="Pfam" id="PF15715">
    <property type="entry name" value="PAF"/>
    <property type="match status" value="1"/>
</dbReference>
<evidence type="ECO:0000256" key="7">
    <source>
        <dbReference type="ARBA" id="ARBA00023242"/>
    </source>
</evidence>
<dbReference type="GO" id="GO:0003682">
    <property type="term" value="F:chromatin binding"/>
    <property type="evidence" value="ECO:0007669"/>
    <property type="project" value="TreeGrafter"/>
</dbReference>
<dbReference type="GO" id="GO:0019985">
    <property type="term" value="P:translesion synthesis"/>
    <property type="evidence" value="ECO:0007669"/>
    <property type="project" value="TreeGrafter"/>
</dbReference>
<dbReference type="GO" id="GO:0006281">
    <property type="term" value="P:DNA repair"/>
    <property type="evidence" value="ECO:0007669"/>
    <property type="project" value="UniProtKB-KW"/>
</dbReference>
<evidence type="ECO:0000259" key="11">
    <source>
        <dbReference type="Pfam" id="PF15715"/>
    </source>
</evidence>
<evidence type="ECO:0000313" key="12">
    <source>
        <dbReference type="EMBL" id="CAH1254533.1"/>
    </source>
</evidence>
<dbReference type="GO" id="GO:0048471">
    <property type="term" value="C:perinuclear region of cytoplasm"/>
    <property type="evidence" value="ECO:0007669"/>
    <property type="project" value="UniProtKB-SubCell"/>
</dbReference>
<dbReference type="EMBL" id="OV696687">
    <property type="protein sequence ID" value="CAH1254533.1"/>
    <property type="molecule type" value="Genomic_DNA"/>
</dbReference>
<protein>
    <recommendedName>
        <fullName evidence="3">PCNA-associated factor</fullName>
    </recommendedName>
    <alternativeName>
        <fullName evidence="8">PCNA-associated factor of 15 kDa</fullName>
    </alternativeName>
    <alternativeName>
        <fullName evidence="9">PCNA-clamp-associated factor</fullName>
    </alternativeName>
</protein>
<feature type="compositionally biased region" description="Polar residues" evidence="10">
    <location>
        <begin position="80"/>
        <end position="93"/>
    </location>
</feature>
<dbReference type="GO" id="GO:0051726">
    <property type="term" value="P:regulation of cell cycle"/>
    <property type="evidence" value="ECO:0007669"/>
    <property type="project" value="InterPro"/>
</dbReference>
<evidence type="ECO:0000256" key="4">
    <source>
        <dbReference type="ARBA" id="ARBA00022490"/>
    </source>
</evidence>